<dbReference type="Pfam" id="PF23455">
    <property type="entry name" value="DUF7129"/>
    <property type="match status" value="1"/>
</dbReference>
<keyword evidence="4" id="KW-1185">Reference proteome</keyword>
<dbReference type="SUPFAM" id="SSF54631">
    <property type="entry name" value="CBS-domain pair"/>
    <property type="match status" value="1"/>
</dbReference>
<gene>
    <name evidence="3" type="ORF">C493_03045</name>
</gene>
<accession>L9XI42</accession>
<dbReference type="SUPFAM" id="SSF57802">
    <property type="entry name" value="Rubredoxin-like"/>
    <property type="match status" value="1"/>
</dbReference>
<dbReference type="Gene3D" id="3.10.580.10">
    <property type="entry name" value="CBS-domain"/>
    <property type="match status" value="1"/>
</dbReference>
<organism evidence="3 4">
    <name type="scientific">Natronolimnohabitans innermongolicus JCM 12255</name>
    <dbReference type="NCBI Taxonomy" id="1227499"/>
    <lineage>
        <taxon>Archaea</taxon>
        <taxon>Methanobacteriati</taxon>
        <taxon>Methanobacteriota</taxon>
        <taxon>Stenosarchaea group</taxon>
        <taxon>Halobacteria</taxon>
        <taxon>Halobacteriales</taxon>
        <taxon>Natrialbaceae</taxon>
        <taxon>Natronolimnohabitans</taxon>
    </lineage>
</organism>
<comment type="caution">
    <text evidence="3">The sequence shown here is derived from an EMBL/GenBank/DDBJ whole genome shotgun (WGS) entry which is preliminary data.</text>
</comment>
<dbReference type="eggNOG" id="arCOG08151">
    <property type="taxonomic scope" value="Archaea"/>
</dbReference>
<protein>
    <submittedName>
        <fullName evidence="3">Mg2+ transporter</fullName>
    </submittedName>
</protein>
<dbReference type="InterPro" id="IPR046342">
    <property type="entry name" value="CBS_dom_sf"/>
</dbReference>
<feature type="domain" description="CBS" evidence="2">
    <location>
        <begin position="73"/>
        <end position="129"/>
    </location>
</feature>
<dbReference type="GO" id="GO:0015095">
    <property type="term" value="F:magnesium ion transmembrane transporter activity"/>
    <property type="evidence" value="ECO:0007669"/>
    <property type="project" value="InterPro"/>
</dbReference>
<evidence type="ECO:0000313" key="4">
    <source>
        <dbReference type="Proteomes" id="UP000011602"/>
    </source>
</evidence>
<dbReference type="NCBIfam" id="NF033497">
    <property type="entry name" value="rubre_like_arch"/>
    <property type="match status" value="1"/>
</dbReference>
<dbReference type="InterPro" id="IPR055553">
    <property type="entry name" value="DUF7129"/>
</dbReference>
<dbReference type="InterPro" id="IPR000644">
    <property type="entry name" value="CBS_dom"/>
</dbReference>
<dbReference type="EMBL" id="AOHZ01000015">
    <property type="protein sequence ID" value="ELY61061.1"/>
    <property type="molecule type" value="Genomic_DNA"/>
</dbReference>
<dbReference type="PANTHER" id="PTHR43773">
    <property type="entry name" value="MAGNESIUM TRANSPORTER MGTE"/>
    <property type="match status" value="1"/>
</dbReference>
<dbReference type="PROSITE" id="PS51371">
    <property type="entry name" value="CBS"/>
    <property type="match status" value="2"/>
</dbReference>
<feature type="domain" description="CBS" evidence="2">
    <location>
        <begin position="1"/>
        <end position="71"/>
    </location>
</feature>
<dbReference type="eggNOG" id="arCOG00625">
    <property type="taxonomic scope" value="Archaea"/>
</dbReference>
<dbReference type="InterPro" id="IPR006669">
    <property type="entry name" value="MgtE_transporter"/>
</dbReference>
<keyword evidence="1" id="KW-0129">CBS domain</keyword>
<dbReference type="AlphaFoldDB" id="L9XI42"/>
<dbReference type="OrthoDB" id="280213at2157"/>
<dbReference type="CDD" id="cd04606">
    <property type="entry name" value="CBS_pair_Mg_transporter"/>
    <property type="match status" value="1"/>
</dbReference>
<name>L9XI42_9EURY</name>
<dbReference type="Pfam" id="PF00571">
    <property type="entry name" value="CBS"/>
    <property type="match status" value="2"/>
</dbReference>
<dbReference type="Gene3D" id="2.20.28.10">
    <property type="match status" value="1"/>
</dbReference>
<dbReference type="Proteomes" id="UP000011602">
    <property type="component" value="Unassembled WGS sequence"/>
</dbReference>
<dbReference type="GO" id="GO:0016020">
    <property type="term" value="C:membrane"/>
    <property type="evidence" value="ECO:0007669"/>
    <property type="project" value="InterPro"/>
</dbReference>
<dbReference type="SMART" id="SM00116">
    <property type="entry name" value="CBS"/>
    <property type="match status" value="2"/>
</dbReference>
<evidence type="ECO:0000313" key="3">
    <source>
        <dbReference type="EMBL" id="ELY61061.1"/>
    </source>
</evidence>
<evidence type="ECO:0000256" key="1">
    <source>
        <dbReference type="PROSITE-ProRule" id="PRU00703"/>
    </source>
</evidence>
<sequence length="182" mass="19873">MTTTRDIIDESVPAFESTTTVDDVIDTIRTSADGSERTVYYAYVVDEDGVLEGVISLRELLNAGGETSVDEVATNDVVFVQRSDSIDRVATAFSRHKFMALPVVDESQELVGTVTAGDVIEALDEETSKKVLRTTIRDIEYDPADESAYECFNCGTIVQATTNPGTCPNCGSDMRHRQTSIE</sequence>
<dbReference type="PANTHER" id="PTHR43773:SF1">
    <property type="entry name" value="MAGNESIUM TRANSPORTER MGTE"/>
    <property type="match status" value="1"/>
</dbReference>
<reference evidence="3 4" key="1">
    <citation type="journal article" date="2014" name="PLoS Genet.">
        <title>Phylogenetically driven sequencing of extremely halophilic archaea reveals strategies for static and dynamic osmo-response.</title>
        <authorList>
            <person name="Becker E.A."/>
            <person name="Seitzer P.M."/>
            <person name="Tritt A."/>
            <person name="Larsen D."/>
            <person name="Krusor M."/>
            <person name="Yao A.I."/>
            <person name="Wu D."/>
            <person name="Madern D."/>
            <person name="Eisen J.A."/>
            <person name="Darling A.E."/>
            <person name="Facciotti M.T."/>
        </authorList>
    </citation>
    <scope>NUCLEOTIDE SEQUENCE [LARGE SCALE GENOMIC DNA]</scope>
    <source>
        <strain evidence="3 4">JCM 12255</strain>
    </source>
</reference>
<proteinExistence type="predicted"/>
<evidence type="ECO:0000259" key="2">
    <source>
        <dbReference type="PROSITE" id="PS51371"/>
    </source>
</evidence>
<dbReference type="RefSeq" id="WP_007257919.1">
    <property type="nucleotide sequence ID" value="NZ_AOHZ01000015.1"/>
</dbReference>
<dbReference type="STRING" id="1227499.C493_03045"/>